<reference evidence="2 3" key="1">
    <citation type="journal article" date="2024" name="Plant J.">
        <title>Genome sequences and population genomics reveal climatic adaptation and genomic divergence between two closely related sweetgum species.</title>
        <authorList>
            <person name="Xu W.Q."/>
            <person name="Ren C.Q."/>
            <person name="Zhang X.Y."/>
            <person name="Comes H.P."/>
            <person name="Liu X.H."/>
            <person name="Li Y.G."/>
            <person name="Kettle C.J."/>
            <person name="Jalonen R."/>
            <person name="Gaisberger H."/>
            <person name="Ma Y.Z."/>
            <person name="Qiu Y.X."/>
        </authorList>
    </citation>
    <scope>NUCLEOTIDE SEQUENCE [LARGE SCALE GENOMIC DNA]</scope>
    <source>
        <strain evidence="2">Hangzhou</strain>
    </source>
</reference>
<dbReference type="Proteomes" id="UP001415857">
    <property type="component" value="Unassembled WGS sequence"/>
</dbReference>
<evidence type="ECO:0000313" key="3">
    <source>
        <dbReference type="Proteomes" id="UP001415857"/>
    </source>
</evidence>
<accession>A0AAP0NFJ5</accession>
<feature type="compositionally biased region" description="Basic and acidic residues" evidence="1">
    <location>
        <begin position="19"/>
        <end position="32"/>
    </location>
</feature>
<organism evidence="2 3">
    <name type="scientific">Liquidambar formosana</name>
    <name type="common">Formosan gum</name>
    <dbReference type="NCBI Taxonomy" id="63359"/>
    <lineage>
        <taxon>Eukaryota</taxon>
        <taxon>Viridiplantae</taxon>
        <taxon>Streptophyta</taxon>
        <taxon>Embryophyta</taxon>
        <taxon>Tracheophyta</taxon>
        <taxon>Spermatophyta</taxon>
        <taxon>Magnoliopsida</taxon>
        <taxon>eudicotyledons</taxon>
        <taxon>Gunneridae</taxon>
        <taxon>Pentapetalae</taxon>
        <taxon>Saxifragales</taxon>
        <taxon>Altingiaceae</taxon>
        <taxon>Liquidambar</taxon>
    </lineage>
</organism>
<dbReference type="EMBL" id="JBBPBK010000014">
    <property type="protein sequence ID" value="KAK9270124.1"/>
    <property type="molecule type" value="Genomic_DNA"/>
</dbReference>
<comment type="caution">
    <text evidence="2">The sequence shown here is derived from an EMBL/GenBank/DDBJ whole genome shotgun (WGS) entry which is preliminary data.</text>
</comment>
<keyword evidence="3" id="KW-1185">Reference proteome</keyword>
<sequence length="57" mass="6298">MSMRSIDLEPLPVQSTSARETKKESQANKDGQEGNNSCDKLITGRLLEVPGNEFYPS</sequence>
<proteinExistence type="predicted"/>
<protein>
    <submittedName>
        <fullName evidence="2">Uncharacterized protein</fullName>
    </submittedName>
</protein>
<evidence type="ECO:0000313" key="2">
    <source>
        <dbReference type="EMBL" id="KAK9270124.1"/>
    </source>
</evidence>
<name>A0AAP0NFJ5_LIQFO</name>
<gene>
    <name evidence="2" type="ORF">L1049_025699</name>
</gene>
<feature type="region of interest" description="Disordered" evidence="1">
    <location>
        <begin position="1"/>
        <end position="44"/>
    </location>
</feature>
<dbReference type="AlphaFoldDB" id="A0AAP0NFJ5"/>
<evidence type="ECO:0000256" key="1">
    <source>
        <dbReference type="SAM" id="MobiDB-lite"/>
    </source>
</evidence>